<dbReference type="InterPro" id="IPR008979">
    <property type="entry name" value="Galactose-bd-like_sf"/>
</dbReference>
<gene>
    <name evidence="2" type="ORF">A3C96_01435</name>
</gene>
<dbReference type="Proteomes" id="UP000177088">
    <property type="component" value="Unassembled WGS sequence"/>
</dbReference>
<reference evidence="2 3" key="1">
    <citation type="journal article" date="2016" name="Nat. Commun.">
        <title>Thousands of microbial genomes shed light on interconnected biogeochemical processes in an aquifer system.</title>
        <authorList>
            <person name="Anantharaman K."/>
            <person name="Brown C.T."/>
            <person name="Hug L.A."/>
            <person name="Sharon I."/>
            <person name="Castelle C.J."/>
            <person name="Probst A.J."/>
            <person name="Thomas B.C."/>
            <person name="Singh A."/>
            <person name="Wilkins M.J."/>
            <person name="Karaoz U."/>
            <person name="Brodie E.L."/>
            <person name="Williams K.H."/>
            <person name="Hubbard S.S."/>
            <person name="Banfield J.F."/>
        </authorList>
    </citation>
    <scope>NUCLEOTIDE SEQUENCE [LARGE SCALE GENOMIC DNA]</scope>
</reference>
<evidence type="ECO:0000313" key="3">
    <source>
        <dbReference type="Proteomes" id="UP000177088"/>
    </source>
</evidence>
<comment type="caution">
    <text evidence="2">The sequence shown here is derived from an EMBL/GenBank/DDBJ whole genome shotgun (WGS) entry which is preliminary data.</text>
</comment>
<dbReference type="Gene3D" id="2.60.120.260">
    <property type="entry name" value="Galactose-binding domain-like"/>
    <property type="match status" value="1"/>
</dbReference>
<sequence>MQTSIFFQGVWRGRIGFAAALGAFLLSLSLAVTGVTVALAQDEDGPSPEEIAQFEREFTPPVETGPSEDKIERPQFEEPGQVPAEIKGQVPEGELVAVYCAMTKWKSGRFFAAMDAMDSLVVPAMQKITELGIALDMPDPAAFRAEGQRRVEAICAAKDTDEADRLVRDFMKWGETEAFGKFAAWRTQLRTKIDDFAAKMRADIKAQMDPFIEEQKVKIKAEIDAKAQELAAAKSASFKSAQRPPTEAELAAMKAEIRSQLQGLIDTKKAEVAAAARAKVKELMGDKGKNLEGAAAGFKGLEQKVNAAIAAGAAGYDKYKDEADSARKNVVLGLLDRSMENGLKELDARAAEIDEARKENPEMPSVGEVRSKLAEDRRALEAKLDAALRAGDEQAFQKALSDFRLRWENYRIEMEKAAQQSVAKICTVALAQFDKGRQQLAPGKAKIKALLDRCATDTSEECVRVNEFSGRLGTLAGKLDELALEMGAVEKMCLTPETADRQNLLALLKKLQADGEAVKTYGEALDAEKVKALAAGAKEMCDRALPQLKAAEVEMSGNDMRALKNKLAACKGKSTAECQAVLKLSPAYDQLAARMKKFLDQVVTFRAMCAGDQLPDIERLSVVLEGLKAEGEAVRADVKILKAEVAAKASAKALCAAVGPQLDLARQGAAQGLQQLAAEQAACVGKTDERCKLLATFTAKLAALKQRIEAVGSKIKTIRDYCATASAETAPDAIVLADLEQLRAEGQGIPAAVAALKAEIDKAAAEAQAQGKAQIRIEAESEVRTSLLPRTEQWHSIEGKSSDTWRPPVFGNGYWYLSRGGEWLEYDFTVPGEGTYNLWIRDLASNVPGQEGKGIVTVAFDGKVLGSFAENEKGRSVVYPKGAFYWHKVGSVKLTTGKHLLRVTKQATTSRAAILDAYYLASGVDTPAEK</sequence>
<feature type="coiled-coil region" evidence="1">
    <location>
        <begin position="339"/>
        <end position="390"/>
    </location>
</feature>
<evidence type="ECO:0000313" key="2">
    <source>
        <dbReference type="EMBL" id="OGL73887.1"/>
    </source>
</evidence>
<keyword evidence="1" id="KW-0175">Coiled coil</keyword>
<dbReference type="SUPFAM" id="SSF49785">
    <property type="entry name" value="Galactose-binding domain-like"/>
    <property type="match status" value="1"/>
</dbReference>
<name>A0A1F7U828_9BACT</name>
<dbReference type="EMBL" id="MGEA01000043">
    <property type="protein sequence ID" value="OGL73887.1"/>
    <property type="molecule type" value="Genomic_DNA"/>
</dbReference>
<proteinExistence type="predicted"/>
<evidence type="ECO:0000256" key="1">
    <source>
        <dbReference type="SAM" id="Coils"/>
    </source>
</evidence>
<protein>
    <submittedName>
        <fullName evidence="2">Uncharacterized protein</fullName>
    </submittedName>
</protein>
<accession>A0A1F7U828</accession>
<dbReference type="AlphaFoldDB" id="A0A1F7U828"/>
<organism evidence="2 3">
    <name type="scientific">Candidatus Uhrbacteria bacterium RIFCSPHIGHO2_02_FULL_60_10</name>
    <dbReference type="NCBI Taxonomy" id="1802392"/>
    <lineage>
        <taxon>Bacteria</taxon>
        <taxon>Candidatus Uhriibacteriota</taxon>
    </lineage>
</organism>